<protein>
    <submittedName>
        <fullName evidence="6">Uncharacterized protein</fullName>
    </submittedName>
</protein>
<evidence type="ECO:0000256" key="1">
    <source>
        <dbReference type="ARBA" id="ARBA00023015"/>
    </source>
</evidence>
<reference evidence="7 8" key="1">
    <citation type="journal article" date="2020" name="Nat. Food">
        <title>A phased Vanilla planifolia genome enables genetic improvement of flavour and production.</title>
        <authorList>
            <person name="Hasing T."/>
            <person name="Tang H."/>
            <person name="Brym M."/>
            <person name="Khazi F."/>
            <person name="Huang T."/>
            <person name="Chambers A.H."/>
        </authorList>
    </citation>
    <scope>NUCLEOTIDE SEQUENCE [LARGE SCALE GENOMIC DNA]</scope>
    <source>
        <tissue evidence="6">Leaf</tissue>
    </source>
</reference>
<name>A0A835VC46_VANPL</name>
<dbReference type="Pfam" id="PF03514">
    <property type="entry name" value="GRAS"/>
    <property type="match status" value="1"/>
</dbReference>
<feature type="compositionally biased region" description="Polar residues" evidence="4">
    <location>
        <begin position="72"/>
        <end position="84"/>
    </location>
</feature>
<evidence type="ECO:0000313" key="8">
    <source>
        <dbReference type="Proteomes" id="UP000639772"/>
    </source>
</evidence>
<dbReference type="InterPro" id="IPR005202">
    <property type="entry name" value="TF_GRAS"/>
</dbReference>
<evidence type="ECO:0000313" key="7">
    <source>
        <dbReference type="Proteomes" id="UP000636800"/>
    </source>
</evidence>
<gene>
    <name evidence="6" type="ORF">HPP92_007734</name>
    <name evidence="5" type="ORF">HPP92_007873</name>
</gene>
<feature type="region of interest" description="Leucine repeat II (LRII)" evidence="3">
    <location>
        <begin position="277"/>
        <end position="309"/>
    </location>
</feature>
<evidence type="ECO:0000313" key="5">
    <source>
        <dbReference type="EMBL" id="KAG0489062.1"/>
    </source>
</evidence>
<evidence type="ECO:0000313" key="6">
    <source>
        <dbReference type="EMBL" id="KAG0490871.1"/>
    </source>
</evidence>
<comment type="caution">
    <text evidence="6">The sequence shown here is derived from an EMBL/GenBank/DDBJ whole genome shotgun (WGS) entry which is preliminary data.</text>
</comment>
<feature type="region of interest" description="Disordered" evidence="4">
    <location>
        <begin position="69"/>
        <end position="94"/>
    </location>
</feature>
<dbReference type="AlphaFoldDB" id="A0A835VC46"/>
<keyword evidence="1" id="KW-0805">Transcription regulation</keyword>
<comment type="caution">
    <text evidence="3">Lacks conserved residue(s) required for the propagation of feature annotation.</text>
</comment>
<dbReference type="Proteomes" id="UP000639772">
    <property type="component" value="Chromosome 3"/>
</dbReference>
<comment type="similarity">
    <text evidence="3">Belongs to the GRAS family.</text>
</comment>
<proteinExistence type="inferred from homology"/>
<keyword evidence="2" id="KW-0804">Transcription</keyword>
<feature type="region of interest" description="Disordered" evidence="4">
    <location>
        <begin position="8"/>
        <end position="34"/>
    </location>
</feature>
<dbReference type="OrthoDB" id="1913536at2759"/>
<evidence type="ECO:0000256" key="3">
    <source>
        <dbReference type="PROSITE-ProRule" id="PRU01191"/>
    </source>
</evidence>
<feature type="compositionally biased region" description="Low complexity" evidence="4">
    <location>
        <begin position="9"/>
        <end position="32"/>
    </location>
</feature>
<feature type="region of interest" description="SAW" evidence="3">
    <location>
        <begin position="420"/>
        <end position="516"/>
    </location>
</feature>
<feature type="region of interest" description="Disordered" evidence="4">
    <location>
        <begin position="473"/>
        <end position="492"/>
    </location>
</feature>
<evidence type="ECO:0000256" key="2">
    <source>
        <dbReference type="ARBA" id="ARBA00023163"/>
    </source>
</evidence>
<dbReference type="EMBL" id="JADCNM010000003">
    <property type="protein sequence ID" value="KAG0490871.1"/>
    <property type="molecule type" value="Genomic_DNA"/>
</dbReference>
<accession>A0A835VC46</accession>
<dbReference type="PROSITE" id="PS50985">
    <property type="entry name" value="GRAS"/>
    <property type="match status" value="1"/>
</dbReference>
<evidence type="ECO:0000256" key="4">
    <source>
        <dbReference type="SAM" id="MobiDB-lite"/>
    </source>
</evidence>
<dbReference type="Proteomes" id="UP000636800">
    <property type="component" value="Chromosome 3"/>
</dbReference>
<keyword evidence="7" id="KW-1185">Reference proteome</keyword>
<sequence>MDTLFRLVSLQSSTSEQQQSSSRTSSSSRNSSFHNHPHLVPASPFFEVEECCNIYQNLDNSNLFNMDEDHFSASSSSTSKRLNNQPPPAIPQHTVDVDVISDPNRRWATDLLLDCARAISSHDTPQVQHFLWMLNELASPYGDVEQKLASYFLQALFARLTSSGPRSLLTLSSASDRTASFESTRRTALRFQDLSPWSSFGHVAANGAILDAFLSHCDSNSSPSRLHILDLSTTFCTQWPTLLESLATRSSSDDTPHLSITTVVPSASASAHRVMKEIASRIDKFARLMAVPFRFTVVHHPHTDLSSLDLSRLVADDGYSTVLAVNCVNSLHGVSPSGRRREALLAKIRQLRPKILTLVEEEADLIRFNDGDEGFLEGIRESLKFFSAYFDSLEECFPKTSNERLALERAAGRAMVDLVACPAEESSEQRETAAGWSRKLRMAGFSPWGFSDDVTDDVRALLRRYKEGWSMRTASAEEADDPSSSGGIGEGGEGVGHTGIFLTWKEQPVVWTSAWKPR</sequence>
<dbReference type="PANTHER" id="PTHR31636">
    <property type="entry name" value="OSJNBA0084A10.13 PROTEIN-RELATED"/>
    <property type="match status" value="1"/>
</dbReference>
<feature type="short sequence motif" description="VHIID" evidence="3">
    <location>
        <begin position="226"/>
        <end position="230"/>
    </location>
</feature>
<organism evidence="6 8">
    <name type="scientific">Vanilla planifolia</name>
    <name type="common">Vanilla</name>
    <dbReference type="NCBI Taxonomy" id="51239"/>
    <lineage>
        <taxon>Eukaryota</taxon>
        <taxon>Viridiplantae</taxon>
        <taxon>Streptophyta</taxon>
        <taxon>Embryophyta</taxon>
        <taxon>Tracheophyta</taxon>
        <taxon>Spermatophyta</taxon>
        <taxon>Magnoliopsida</taxon>
        <taxon>Liliopsida</taxon>
        <taxon>Asparagales</taxon>
        <taxon>Orchidaceae</taxon>
        <taxon>Vanilloideae</taxon>
        <taxon>Vanilleae</taxon>
        <taxon>Vanilla</taxon>
    </lineage>
</organism>
<dbReference type="EMBL" id="JADCNL010000003">
    <property type="protein sequence ID" value="KAG0489062.1"/>
    <property type="molecule type" value="Genomic_DNA"/>
</dbReference>